<feature type="chain" id="PRO_5025433263" evidence="1">
    <location>
        <begin position="25"/>
        <end position="116"/>
    </location>
</feature>
<evidence type="ECO:0000313" key="3">
    <source>
        <dbReference type="Proteomes" id="UP000799092"/>
    </source>
</evidence>
<organism evidence="2 3">
    <name type="scientific">Aquibacillus halophilus</name>
    <dbReference type="NCBI Taxonomy" id="930132"/>
    <lineage>
        <taxon>Bacteria</taxon>
        <taxon>Bacillati</taxon>
        <taxon>Bacillota</taxon>
        <taxon>Bacilli</taxon>
        <taxon>Bacillales</taxon>
        <taxon>Bacillaceae</taxon>
        <taxon>Aquibacillus</taxon>
    </lineage>
</organism>
<protein>
    <submittedName>
        <fullName evidence="2">Uncharacterized protein</fullName>
    </submittedName>
</protein>
<dbReference type="EMBL" id="WJNG01000002">
    <property type="protein sequence ID" value="MRH41812.1"/>
    <property type="molecule type" value="Genomic_DNA"/>
</dbReference>
<proteinExistence type="predicted"/>
<dbReference type="Proteomes" id="UP000799092">
    <property type="component" value="Unassembled WGS sequence"/>
</dbReference>
<reference evidence="2" key="1">
    <citation type="submission" date="2019-11" db="EMBL/GenBank/DDBJ databases">
        <authorList>
            <person name="Li J."/>
        </authorList>
    </citation>
    <scope>NUCLEOTIDE SEQUENCE</scope>
    <source>
        <strain evidence="2">B6B</strain>
    </source>
</reference>
<keyword evidence="3" id="KW-1185">Reference proteome</keyword>
<dbReference type="AlphaFoldDB" id="A0A6A8DKP1"/>
<dbReference type="OrthoDB" id="2970612at2"/>
<comment type="caution">
    <text evidence="2">The sequence shown here is derived from an EMBL/GenBank/DDBJ whole genome shotgun (WGS) entry which is preliminary data.</text>
</comment>
<name>A0A6A8DKP1_9BACI</name>
<sequence>MKLKLVLLMSFAIACAVSMSTVEAKHADLDEESKITVYEKERQLNKTPHNWKKTSSQFEMVHADTHEYTVWHNFIKKTRKCDITHRMKTDVWYCEFHNHTKSETSLEETIHSNRHS</sequence>
<evidence type="ECO:0000256" key="1">
    <source>
        <dbReference type="SAM" id="SignalP"/>
    </source>
</evidence>
<keyword evidence="1" id="KW-0732">Signal</keyword>
<dbReference type="PROSITE" id="PS51257">
    <property type="entry name" value="PROKAR_LIPOPROTEIN"/>
    <property type="match status" value="1"/>
</dbReference>
<dbReference type="RefSeq" id="WP_153735434.1">
    <property type="nucleotide sequence ID" value="NZ_WJNG01000002.1"/>
</dbReference>
<gene>
    <name evidence="2" type="ORF">GH741_03890</name>
</gene>
<accession>A0A6A8DKP1</accession>
<feature type="signal peptide" evidence="1">
    <location>
        <begin position="1"/>
        <end position="24"/>
    </location>
</feature>
<evidence type="ECO:0000313" key="2">
    <source>
        <dbReference type="EMBL" id="MRH41812.1"/>
    </source>
</evidence>